<dbReference type="EMBL" id="JAADJG010000011">
    <property type="protein sequence ID" value="KAF4457821.1"/>
    <property type="molecule type" value="Genomic_DNA"/>
</dbReference>
<feature type="compositionally biased region" description="Polar residues" evidence="1">
    <location>
        <begin position="1015"/>
        <end position="1032"/>
    </location>
</feature>
<dbReference type="SUPFAM" id="SSF48452">
    <property type="entry name" value="TPR-like"/>
    <property type="match status" value="2"/>
</dbReference>
<proteinExistence type="predicted"/>
<feature type="compositionally biased region" description="Basic and acidic residues" evidence="1">
    <location>
        <begin position="1038"/>
        <end position="1049"/>
    </location>
</feature>
<reference evidence="3" key="1">
    <citation type="submission" date="2020-01" db="EMBL/GenBank/DDBJ databases">
        <title>Identification and distribution of gene clusters putatively required for synthesis of sphingolipid metabolism inhibitors in phylogenetically diverse species of the filamentous fungus Fusarium.</title>
        <authorList>
            <person name="Kim H.-S."/>
            <person name="Busman M."/>
            <person name="Brown D.W."/>
            <person name="Divon H."/>
            <person name="Uhlig S."/>
            <person name="Proctor R.H."/>
        </authorList>
    </citation>
    <scope>NUCLEOTIDE SEQUENCE</scope>
    <source>
        <strain evidence="3">NRRL 53441</strain>
    </source>
</reference>
<dbReference type="Pfam" id="PF12770">
    <property type="entry name" value="CHAT"/>
    <property type="match status" value="1"/>
</dbReference>
<organism evidence="3 4">
    <name type="scientific">Fusarium austroafricanum</name>
    <dbReference type="NCBI Taxonomy" id="2364996"/>
    <lineage>
        <taxon>Eukaryota</taxon>
        <taxon>Fungi</taxon>
        <taxon>Dikarya</taxon>
        <taxon>Ascomycota</taxon>
        <taxon>Pezizomycotina</taxon>
        <taxon>Sordariomycetes</taxon>
        <taxon>Hypocreomycetidae</taxon>
        <taxon>Hypocreales</taxon>
        <taxon>Nectriaceae</taxon>
        <taxon>Fusarium</taxon>
        <taxon>Fusarium concolor species complex</taxon>
    </lineage>
</organism>
<dbReference type="InterPro" id="IPR024983">
    <property type="entry name" value="CHAT_dom"/>
</dbReference>
<evidence type="ECO:0000256" key="1">
    <source>
        <dbReference type="SAM" id="MobiDB-lite"/>
    </source>
</evidence>
<evidence type="ECO:0000313" key="3">
    <source>
        <dbReference type="EMBL" id="KAF4457821.1"/>
    </source>
</evidence>
<dbReference type="Gene3D" id="1.25.40.10">
    <property type="entry name" value="Tetratricopeptide repeat domain"/>
    <property type="match status" value="3"/>
</dbReference>
<gene>
    <name evidence="3" type="ORF">F53441_335</name>
</gene>
<dbReference type="AlphaFoldDB" id="A0A8H4KW38"/>
<dbReference type="OrthoDB" id="9991317at2759"/>
<comment type="caution">
    <text evidence="3">The sequence shown here is derived from an EMBL/GenBank/DDBJ whole genome shotgun (WGS) entry which is preliminary data.</text>
</comment>
<name>A0A8H4KW38_9HYPO</name>
<dbReference type="PANTHER" id="PTHR19959:SF119">
    <property type="entry name" value="FUNGAL LIPASE-LIKE DOMAIN-CONTAINING PROTEIN"/>
    <property type="match status" value="1"/>
</dbReference>
<feature type="region of interest" description="Disordered" evidence="1">
    <location>
        <begin position="1015"/>
        <end position="1049"/>
    </location>
</feature>
<dbReference type="SUPFAM" id="SSF81901">
    <property type="entry name" value="HCP-like"/>
    <property type="match status" value="1"/>
</dbReference>
<dbReference type="InterPro" id="IPR011990">
    <property type="entry name" value="TPR-like_helical_dom_sf"/>
</dbReference>
<accession>A0A8H4KW38</accession>
<feature type="domain" description="CHAT" evidence="2">
    <location>
        <begin position="746"/>
        <end position="1074"/>
    </location>
</feature>
<sequence length="1075" mass="119975">MDDLQESIQFGRQVIDKIPPGHPNLAELFNNLAVRLGFRYSRNGAAEDLAESILLGRNAIENTSVDDPRRAAYLNNLANRLGDEYTRTNDEGFLRQGIEYAEQAVKGTLENHPDRAAWLNDLGILLSKRFSSTGTMDDLEKAIEIGRRAVSATLPNHPDYAARLNTLGSLLGDRYSRAGVEADLKDAIEIGRKALTVTPDDHPDRAAFLNDLSLRLGLQYSRTGAINILEEAIDHGKQAVYVTPPDHPEQSGRIGNLGIHLGNKYLHTGVMDDLQEAIGYHRQALGATPLNHSRRSACLNNLALHLKYRYLRTQLLGDLEESIELGQEAVDVTPPQHPDRVRRLDNLGDSLGRRYTRRGLINDLEKAIQIEREVVKVLPEDHPGQPICLNNLGIRLCQRFSKTNDTCDLEEAIQIVRWVVSNTSQVRPDQAAWLNNLGSWLRDSFLKTGVMAELEQSIYYARQAVDATPESHTDRAGRLTNLGVVLGTKYFTTLAEEHLDESLTCLDQALSQVLSPVLSRVRAGILYVHYLTVKSAWHRAYENARTVVNLIPLLSPQSLRNSDKQYVLGQIAGFASDAAAVALQAGQRPLCALDLLEQGRGILAASIEEMRTDIGDLREKHPVLATDFIRLQDEFGRPTTPKRDNELKRSPITPSDDLYHAAEELVKLLVTIRQEPGFERFLLSPSEEEMRNAAVYGPVIVINTSRYRCDALLIEQDQIRSVALPSLDYYTIESRARSGNLEGSQALAWLWDRAAEPILSALRVTDPPADDNWPHVWWIPTGPLTRFPLHAAGYHGGGSTETVLDRVVSSYSPSVKAIIHARQRPFGVSSSARALVVAMDSTPECIALPFALKELKVLREVFKSMAINAIEPGRRVSEVMVQMLRCDIFHFAGHGHTDRQDPSKSNLILEDGKLMVANLLEQNLRRTSPFLAYLSACGTGRVHNERFFDENLHLISAFQLAGFRHVIGTLWEVNDRLCVDVARITYEEIRDGGMTDESVCLGLHKAIRELRRRLSTVQTNRTSKESPCSNEGSMEARSGGKKDSSDGKMSRDILVCNDDEETHLSHWVPYVHFGV</sequence>
<evidence type="ECO:0000259" key="2">
    <source>
        <dbReference type="Pfam" id="PF12770"/>
    </source>
</evidence>
<dbReference type="Proteomes" id="UP000605986">
    <property type="component" value="Unassembled WGS sequence"/>
</dbReference>
<evidence type="ECO:0000313" key="4">
    <source>
        <dbReference type="Proteomes" id="UP000605986"/>
    </source>
</evidence>
<keyword evidence="4" id="KW-1185">Reference proteome</keyword>
<protein>
    <submittedName>
        <fullName evidence="3">TPR domain-containing protein</fullName>
    </submittedName>
</protein>
<dbReference type="Pfam" id="PF13374">
    <property type="entry name" value="TPR_10"/>
    <property type="match status" value="2"/>
</dbReference>
<dbReference type="PANTHER" id="PTHR19959">
    <property type="entry name" value="KINESIN LIGHT CHAIN"/>
    <property type="match status" value="1"/>
</dbReference>